<gene>
    <name evidence="8" type="primary">ORF98737</name>
</gene>
<dbReference type="SUPFAM" id="SSF53474">
    <property type="entry name" value="alpha/beta-Hydrolases"/>
    <property type="match status" value="1"/>
</dbReference>
<evidence type="ECO:0000313" key="8">
    <source>
        <dbReference type="EMBL" id="CEK76158.1"/>
    </source>
</evidence>
<dbReference type="PANTHER" id="PTHR11610">
    <property type="entry name" value="LIPASE"/>
    <property type="match status" value="1"/>
</dbReference>
<feature type="signal peptide" evidence="6">
    <location>
        <begin position="1"/>
        <end position="16"/>
    </location>
</feature>
<keyword evidence="4" id="KW-1015">Disulfide bond</keyword>
<dbReference type="InterPro" id="IPR000734">
    <property type="entry name" value="TAG_lipase"/>
</dbReference>
<dbReference type="Gene3D" id="3.40.50.1820">
    <property type="entry name" value="alpha/beta hydrolase"/>
    <property type="match status" value="1"/>
</dbReference>
<feature type="domain" description="Lipase" evidence="7">
    <location>
        <begin position="26"/>
        <end position="359"/>
    </location>
</feature>
<dbReference type="GO" id="GO:0005615">
    <property type="term" value="C:extracellular space"/>
    <property type="evidence" value="ECO:0007669"/>
    <property type="project" value="TreeGrafter"/>
</dbReference>
<dbReference type="InterPro" id="IPR033906">
    <property type="entry name" value="Lipase_N"/>
</dbReference>
<evidence type="ECO:0000256" key="1">
    <source>
        <dbReference type="ARBA" id="ARBA00004613"/>
    </source>
</evidence>
<dbReference type="ESTHER" id="9eupu-a0a0b7a5u0">
    <property type="family name" value="Pancreatic_lipase"/>
</dbReference>
<evidence type="ECO:0000259" key="7">
    <source>
        <dbReference type="Pfam" id="PF00151"/>
    </source>
</evidence>
<comment type="subcellular location">
    <subcellularLocation>
        <location evidence="1">Secreted</location>
    </subcellularLocation>
</comment>
<dbReference type="Pfam" id="PF00151">
    <property type="entry name" value="Lipase"/>
    <property type="match status" value="1"/>
</dbReference>
<dbReference type="InterPro" id="IPR002331">
    <property type="entry name" value="Lipase_panc"/>
</dbReference>
<keyword evidence="6" id="KW-0732">Signal</keyword>
<accession>A0A0B7A5U0</accession>
<sequence length="374" mass="40837">MLFLMCAAMLMATVEMEPLNIEVANKEVCYDAMGCFNDGSPFRSTQRPTSIVPQSPDIVLTKFVLYTRESRDIPQILDARYLETIPQGWTNFKARPTKILIHGFMDSIFRTTVWIDIKEELLKNGDYNVILVDWSLGNLLPLTQATANTRIVGAQTSELVKALITAIGVTPADFHIIGHSLGAHTSGYAGERIPSLGRITGLDPAGPGFEGTDKVVRIDESDAVFVDVIYTNSDSLANLGLGTRTISGHANFFPNLGHHQPGCRLPLLEELTQFVTTGGVLEEIGCSHSRVLGFFNESINSPCLFLAFPCASEEDYINNLCQSCSNGGCGFMGFHADKNIPPAGQQINYYLTTGASSPFCRPLFVSVAQTSRRV</sequence>
<comment type="similarity">
    <text evidence="2 5">Belongs to the AB hydrolase superfamily. Lipase family.</text>
</comment>
<evidence type="ECO:0000256" key="4">
    <source>
        <dbReference type="ARBA" id="ARBA00023157"/>
    </source>
</evidence>
<name>A0A0B7A5U0_9EUPU</name>
<protein>
    <recommendedName>
        <fullName evidence="7">Lipase domain-containing protein</fullName>
    </recommendedName>
</protein>
<dbReference type="GO" id="GO:0004806">
    <property type="term" value="F:triacylglycerol lipase activity"/>
    <property type="evidence" value="ECO:0007669"/>
    <property type="project" value="InterPro"/>
</dbReference>
<dbReference type="InterPro" id="IPR013818">
    <property type="entry name" value="Lipase"/>
</dbReference>
<dbReference type="EMBL" id="HACG01029293">
    <property type="protein sequence ID" value="CEK76158.1"/>
    <property type="molecule type" value="Transcribed_RNA"/>
</dbReference>
<dbReference type="InterPro" id="IPR029058">
    <property type="entry name" value="AB_hydrolase_fold"/>
</dbReference>
<reference evidence="8" key="1">
    <citation type="submission" date="2014-12" db="EMBL/GenBank/DDBJ databases">
        <title>Insight into the proteome of Arion vulgaris.</title>
        <authorList>
            <person name="Aradska J."/>
            <person name="Bulat T."/>
            <person name="Smidak R."/>
            <person name="Sarate P."/>
            <person name="Gangsoo J."/>
            <person name="Sialana F."/>
            <person name="Bilban M."/>
            <person name="Lubec G."/>
        </authorList>
    </citation>
    <scope>NUCLEOTIDE SEQUENCE</scope>
    <source>
        <tissue evidence="8">Skin</tissue>
    </source>
</reference>
<dbReference type="PRINTS" id="PR00821">
    <property type="entry name" value="TAGLIPASE"/>
</dbReference>
<organism evidence="8">
    <name type="scientific">Arion vulgaris</name>
    <dbReference type="NCBI Taxonomy" id="1028688"/>
    <lineage>
        <taxon>Eukaryota</taxon>
        <taxon>Metazoa</taxon>
        <taxon>Spiralia</taxon>
        <taxon>Lophotrochozoa</taxon>
        <taxon>Mollusca</taxon>
        <taxon>Gastropoda</taxon>
        <taxon>Heterobranchia</taxon>
        <taxon>Euthyneura</taxon>
        <taxon>Panpulmonata</taxon>
        <taxon>Eupulmonata</taxon>
        <taxon>Stylommatophora</taxon>
        <taxon>Helicina</taxon>
        <taxon>Arionoidea</taxon>
        <taxon>Arionidae</taxon>
        <taxon>Arion</taxon>
    </lineage>
</organism>
<dbReference type="GO" id="GO:0016042">
    <property type="term" value="P:lipid catabolic process"/>
    <property type="evidence" value="ECO:0007669"/>
    <property type="project" value="TreeGrafter"/>
</dbReference>
<proteinExistence type="inferred from homology"/>
<dbReference type="AlphaFoldDB" id="A0A0B7A5U0"/>
<evidence type="ECO:0000256" key="6">
    <source>
        <dbReference type="SAM" id="SignalP"/>
    </source>
</evidence>
<dbReference type="PRINTS" id="PR00823">
    <property type="entry name" value="PANCLIPASE"/>
</dbReference>
<evidence type="ECO:0000256" key="2">
    <source>
        <dbReference type="ARBA" id="ARBA00010701"/>
    </source>
</evidence>
<evidence type="ECO:0000256" key="3">
    <source>
        <dbReference type="ARBA" id="ARBA00022525"/>
    </source>
</evidence>
<feature type="chain" id="PRO_5002112614" description="Lipase domain-containing protein" evidence="6">
    <location>
        <begin position="17"/>
        <end position="374"/>
    </location>
</feature>
<keyword evidence="3" id="KW-0964">Secreted</keyword>
<dbReference type="CDD" id="cd00707">
    <property type="entry name" value="Pancreat_lipase_like"/>
    <property type="match status" value="1"/>
</dbReference>
<evidence type="ECO:0000256" key="5">
    <source>
        <dbReference type="RuleBase" id="RU004262"/>
    </source>
</evidence>